<gene>
    <name evidence="1" type="ORF">SAMN05421505_13021</name>
</gene>
<reference evidence="1 2" key="1">
    <citation type="submission" date="2016-10" db="EMBL/GenBank/DDBJ databases">
        <authorList>
            <person name="de Groot N.N."/>
        </authorList>
    </citation>
    <scope>NUCLEOTIDE SEQUENCE [LARGE SCALE GENOMIC DNA]</scope>
    <source>
        <strain evidence="1 2">CPCC 201354</strain>
    </source>
</reference>
<evidence type="ECO:0000313" key="2">
    <source>
        <dbReference type="Proteomes" id="UP000198923"/>
    </source>
</evidence>
<name>A0A1G8H1V2_9ACTN</name>
<protein>
    <submittedName>
        <fullName evidence="1">Uncharacterized protein</fullName>
    </submittedName>
</protein>
<proteinExistence type="predicted"/>
<dbReference type="Proteomes" id="UP000198923">
    <property type="component" value="Unassembled WGS sequence"/>
</dbReference>
<evidence type="ECO:0000313" key="1">
    <source>
        <dbReference type="EMBL" id="SDI00490.1"/>
    </source>
</evidence>
<accession>A0A1G8H1V2</accession>
<sequence>MATYLPESDRTTRPIPLTGQEEVQFLLNMSQFVSQELLAKGTFRISSGTEDHKRRFMAVASRVGELLQRKVTCYVDSREIVITLEAERPAR</sequence>
<dbReference type="EMBL" id="FNCN01000030">
    <property type="protein sequence ID" value="SDI00490.1"/>
    <property type="molecule type" value="Genomic_DNA"/>
</dbReference>
<dbReference type="AlphaFoldDB" id="A0A1G8H1V2"/>
<organism evidence="1 2">
    <name type="scientific">Sinosporangium album</name>
    <dbReference type="NCBI Taxonomy" id="504805"/>
    <lineage>
        <taxon>Bacteria</taxon>
        <taxon>Bacillati</taxon>
        <taxon>Actinomycetota</taxon>
        <taxon>Actinomycetes</taxon>
        <taxon>Streptosporangiales</taxon>
        <taxon>Streptosporangiaceae</taxon>
        <taxon>Sinosporangium</taxon>
    </lineage>
</organism>
<keyword evidence="2" id="KW-1185">Reference proteome</keyword>